<evidence type="ECO:0000256" key="1">
    <source>
        <dbReference type="SAM" id="MobiDB-lite"/>
    </source>
</evidence>
<evidence type="ECO:0008006" key="4">
    <source>
        <dbReference type="Google" id="ProtNLM"/>
    </source>
</evidence>
<dbReference type="OrthoDB" id="270426at2759"/>
<dbReference type="SUPFAM" id="SSF82199">
    <property type="entry name" value="SET domain"/>
    <property type="match status" value="1"/>
</dbReference>
<reference evidence="2 3" key="1">
    <citation type="submission" date="2017-08" db="EMBL/GenBank/DDBJ databases">
        <title>Acidophilic green algal genome provides insights into adaptation to an acidic environment.</title>
        <authorList>
            <person name="Hirooka S."/>
            <person name="Hirose Y."/>
            <person name="Kanesaki Y."/>
            <person name="Higuchi S."/>
            <person name="Fujiwara T."/>
            <person name="Onuma R."/>
            <person name="Era A."/>
            <person name="Ohbayashi R."/>
            <person name="Uzuka A."/>
            <person name="Nozaki H."/>
            <person name="Yoshikawa H."/>
            <person name="Miyagishima S.Y."/>
        </authorList>
    </citation>
    <scope>NUCLEOTIDE SEQUENCE [LARGE SCALE GENOMIC DNA]</scope>
    <source>
        <strain evidence="2 3">NIES-2499</strain>
    </source>
</reference>
<dbReference type="AlphaFoldDB" id="A0A250WZH5"/>
<keyword evidence="3" id="KW-1185">Reference proteome</keyword>
<organism evidence="2 3">
    <name type="scientific">Chlamydomonas eustigma</name>
    <dbReference type="NCBI Taxonomy" id="1157962"/>
    <lineage>
        <taxon>Eukaryota</taxon>
        <taxon>Viridiplantae</taxon>
        <taxon>Chlorophyta</taxon>
        <taxon>core chlorophytes</taxon>
        <taxon>Chlorophyceae</taxon>
        <taxon>CS clade</taxon>
        <taxon>Chlamydomonadales</taxon>
        <taxon>Chlamydomonadaceae</taxon>
        <taxon>Chlamydomonas</taxon>
    </lineage>
</organism>
<name>A0A250WZH5_9CHLO</name>
<dbReference type="PANTHER" id="PTHR13271">
    <property type="entry name" value="UNCHARACTERIZED PUTATIVE METHYLTRANSFERASE"/>
    <property type="match status" value="1"/>
</dbReference>
<dbReference type="Gene3D" id="3.90.1410.10">
    <property type="entry name" value="set domain protein methyltransferase, domain 1"/>
    <property type="match status" value="1"/>
</dbReference>
<dbReference type="GO" id="GO:0016279">
    <property type="term" value="F:protein-lysine N-methyltransferase activity"/>
    <property type="evidence" value="ECO:0007669"/>
    <property type="project" value="TreeGrafter"/>
</dbReference>
<sequence length="396" mass="44355">MCPPGFWRFWRRRYSVNEVDVLLSSMSEAAVLKARQLFQWILSFPESYIDDRVIARLDNFGGLGLFVDCNAEPVKSGTNLLSIPISCMMECPPDTPAGSQHAALAKELIKQRGLGTASKWWTYIECLPSPDSLMGMPLFQHFHEMHSSLGGNFDDNYQSIVFQNLSASPSTKEPFSLLIQRTLTEFKGLCLQNDITVGCDHGIKQSIQSQHGIMDYVWARCIVSSRAIQLWSGPTLVPGVDFLNHDRQPNVVCSCISTNTETTSKHRSIYSPPSSSEEGDWEVDELAPTSESTPKESAVNDGIEPSREEKRPERFFVCESIHDINQEKEILWTYNAHSLDIGWLLGYGFVPGDDSSSQGDLFMRTDENLSSYQPCIASYVRNVVKEGNVLDSVSET</sequence>
<dbReference type="InterPro" id="IPR050600">
    <property type="entry name" value="SETD3_SETD6_MTase"/>
</dbReference>
<accession>A0A250WZH5</accession>
<dbReference type="InterPro" id="IPR046341">
    <property type="entry name" value="SET_dom_sf"/>
</dbReference>
<dbReference type="CDD" id="cd10527">
    <property type="entry name" value="SET_LSMT"/>
    <property type="match status" value="1"/>
</dbReference>
<dbReference type="EMBL" id="BEGY01000015">
    <property type="protein sequence ID" value="GAX76099.1"/>
    <property type="molecule type" value="Genomic_DNA"/>
</dbReference>
<evidence type="ECO:0000313" key="2">
    <source>
        <dbReference type="EMBL" id="GAX76099.1"/>
    </source>
</evidence>
<gene>
    <name evidence="2" type="ORF">CEUSTIGMA_g3542.t1</name>
</gene>
<comment type="caution">
    <text evidence="2">The sequence shown here is derived from an EMBL/GenBank/DDBJ whole genome shotgun (WGS) entry which is preliminary data.</text>
</comment>
<proteinExistence type="predicted"/>
<protein>
    <recommendedName>
        <fullName evidence="4">SET domain-containing protein</fullName>
    </recommendedName>
</protein>
<dbReference type="Proteomes" id="UP000232323">
    <property type="component" value="Unassembled WGS sequence"/>
</dbReference>
<evidence type="ECO:0000313" key="3">
    <source>
        <dbReference type="Proteomes" id="UP000232323"/>
    </source>
</evidence>
<feature type="region of interest" description="Disordered" evidence="1">
    <location>
        <begin position="264"/>
        <end position="308"/>
    </location>
</feature>